<protein>
    <submittedName>
        <fullName evidence="3 4">Uncharacterized protein LOC107270526 isoform X1</fullName>
    </submittedName>
</protein>
<reference evidence="3 4" key="1">
    <citation type="submission" date="2025-04" db="UniProtKB">
        <authorList>
            <consortium name="RefSeq"/>
        </authorList>
    </citation>
    <scope>IDENTIFICATION</scope>
</reference>
<evidence type="ECO:0000313" key="3">
    <source>
        <dbReference type="RefSeq" id="XP_015601099.1"/>
    </source>
</evidence>
<keyword evidence="2" id="KW-1185">Reference proteome</keyword>
<evidence type="ECO:0000313" key="2">
    <source>
        <dbReference type="Proteomes" id="UP000694920"/>
    </source>
</evidence>
<evidence type="ECO:0000256" key="1">
    <source>
        <dbReference type="SAM" id="MobiDB-lite"/>
    </source>
</evidence>
<dbReference type="KEGG" id="ccin:107270526"/>
<dbReference type="RefSeq" id="XP_024943649.1">
    <property type="nucleotide sequence ID" value="XM_025087881.1"/>
</dbReference>
<dbReference type="GeneID" id="107270526"/>
<feature type="region of interest" description="Disordered" evidence="1">
    <location>
        <begin position="1"/>
        <end position="20"/>
    </location>
</feature>
<name>A0AAJ7RN69_CEPCN</name>
<gene>
    <name evidence="3 4" type="primary">LOC107270526</name>
</gene>
<organism evidence="2 4">
    <name type="scientific">Cephus cinctus</name>
    <name type="common">Wheat stem sawfly</name>
    <dbReference type="NCBI Taxonomy" id="211228"/>
    <lineage>
        <taxon>Eukaryota</taxon>
        <taxon>Metazoa</taxon>
        <taxon>Ecdysozoa</taxon>
        <taxon>Arthropoda</taxon>
        <taxon>Hexapoda</taxon>
        <taxon>Insecta</taxon>
        <taxon>Pterygota</taxon>
        <taxon>Neoptera</taxon>
        <taxon>Endopterygota</taxon>
        <taxon>Hymenoptera</taxon>
        <taxon>Cephoidea</taxon>
        <taxon>Cephidae</taxon>
        <taxon>Cephus</taxon>
    </lineage>
</organism>
<feature type="compositionally biased region" description="Low complexity" evidence="1">
    <location>
        <begin position="650"/>
        <end position="663"/>
    </location>
</feature>
<dbReference type="Proteomes" id="UP000694920">
    <property type="component" value="Unplaced"/>
</dbReference>
<sequence length="712" mass="81782">MNEKCSGATTNQDSSQKSLSRAEAGLHGKLKTRYVKYHPHYLVCGYNLHNTKYANYTDVESIMDLYQEFTFNCDLPKPLLPPAKLPRCVLRDEDPVLELPMAKSLLQNRIDRITDYCEKRKNGLVRFLKKDLKWSRHYGEARATVPKYVADIAELVELDPDLDFQGKYNWYYTGGTMKTLLLGATNVLVFPYANELVATPIVHKESSLLKPDLKHASKYSMDGALYELRHNNHGCILGRYKNQCVIYCISYIDNKVEIFGQHKQSSPIAYISADLNSEYRNQYCTVDLDRCLSLWDINKVNPLSTNPLSTNVIPQTQVLDDKWSSIHFQQSDPNIIVFVDRCCLHYMDTRTSLEKPQLTLCPKPYLESCENLCLDIPSRNNDQRYIGSYHNLLMCDSRSSKSPVIQKWTHQFQSPPCVGNTFDRDEKEFVVICSQLTDEVSIILNTWVHSDTPHSFSLPYTPPSILQTLAVSQSRGKCLDPIMKSRIEVSNVGCAMGADTEGHISLFLQNSLNDIFYQCITHETQLDIDSEMNIKAYLALELWERVMLSQRKTIKPLLLSDKISMEHVHKELTNKKLRLKYEREVWTLYRSNWKQSVEKLHSYVDILAPELLAVWEIKEEPPSSAVPHQKVLSWLEKAATGKTEDEDSEFTPTPSIFTPSPINTQELISVSQPLDTEYNDDIDLEQEVISLPEKTKSLKKKNTKKKKYISGF</sequence>
<dbReference type="RefSeq" id="XP_015601099.1">
    <property type="nucleotide sequence ID" value="XM_015745613.2"/>
</dbReference>
<proteinExistence type="predicted"/>
<dbReference type="AlphaFoldDB" id="A0AAJ7RN69"/>
<feature type="region of interest" description="Disordered" evidence="1">
    <location>
        <begin position="642"/>
        <end position="663"/>
    </location>
</feature>
<evidence type="ECO:0000313" key="4">
    <source>
        <dbReference type="RefSeq" id="XP_024943649.1"/>
    </source>
</evidence>
<accession>A0AAJ7RN69</accession>
<feature type="compositionally biased region" description="Polar residues" evidence="1">
    <location>
        <begin position="7"/>
        <end position="19"/>
    </location>
</feature>
<dbReference type="CTD" id="37450"/>